<dbReference type="Gene3D" id="6.10.250.2750">
    <property type="match status" value="1"/>
</dbReference>
<dbReference type="Proteomes" id="UP001501442">
    <property type="component" value="Unassembled WGS sequence"/>
</dbReference>
<protein>
    <submittedName>
        <fullName evidence="1">Isocitrate lyase/phosphoenolpyruvate mutase family protein</fullName>
    </submittedName>
</protein>
<evidence type="ECO:0000313" key="1">
    <source>
        <dbReference type="EMBL" id="GAA4619963.1"/>
    </source>
</evidence>
<dbReference type="PANTHER" id="PTHR42905">
    <property type="entry name" value="PHOSPHOENOLPYRUVATE CARBOXYLASE"/>
    <property type="match status" value="1"/>
</dbReference>
<dbReference type="InterPro" id="IPR015813">
    <property type="entry name" value="Pyrv/PenolPyrv_kinase-like_dom"/>
</dbReference>
<accession>A0ABP8U3Y4</accession>
<dbReference type="InterPro" id="IPR040442">
    <property type="entry name" value="Pyrv_kinase-like_dom_sf"/>
</dbReference>
<dbReference type="InterPro" id="IPR039556">
    <property type="entry name" value="ICL/PEPM"/>
</dbReference>
<dbReference type="GO" id="GO:0016829">
    <property type="term" value="F:lyase activity"/>
    <property type="evidence" value="ECO:0007669"/>
    <property type="project" value="UniProtKB-KW"/>
</dbReference>
<evidence type="ECO:0000313" key="2">
    <source>
        <dbReference type="Proteomes" id="UP001501442"/>
    </source>
</evidence>
<dbReference type="PANTHER" id="PTHR42905:SF16">
    <property type="entry name" value="CARBOXYPHOSPHONOENOLPYRUVATE PHOSPHONOMUTASE-LIKE PROTEIN (AFU_ORTHOLOGUE AFUA_5G07230)"/>
    <property type="match status" value="1"/>
</dbReference>
<keyword evidence="2" id="KW-1185">Reference proteome</keyword>
<keyword evidence="1" id="KW-0456">Lyase</keyword>
<dbReference type="CDD" id="cd00377">
    <property type="entry name" value="ICL_PEPM"/>
    <property type="match status" value="1"/>
</dbReference>
<comment type="caution">
    <text evidence="1">The sequence shown here is derived from an EMBL/GenBank/DDBJ whole genome shotgun (WGS) entry which is preliminary data.</text>
</comment>
<sequence>MHRDKALLFRESHRSGRPLLLANAWDAASARVAEDAGAVAVATTSAGVAWSLGAADGDRLDRDPALELIGRVVAAVDVPVTADIESGYADDPDGVAVTVGGVLAAGAVGINLEDAHHSGPEPLRPVAEQADRIAAARQAADASSLFINARIDTYLLAVGDPHDRLSDTLKRAEAYIAAGADGVFVPGVTDPETVSALVEGLNAPLNVLAGPGAPDVATLAGLGVARISLGSSIAQAAYALVRRSTQELLATGTYGTLSEALDYGELNALLRPASR</sequence>
<dbReference type="Gene3D" id="3.20.20.60">
    <property type="entry name" value="Phosphoenolpyruvate-binding domains"/>
    <property type="match status" value="1"/>
</dbReference>
<dbReference type="EMBL" id="BAABHK010000001">
    <property type="protein sequence ID" value="GAA4619963.1"/>
    <property type="molecule type" value="Genomic_DNA"/>
</dbReference>
<reference evidence="2" key="1">
    <citation type="journal article" date="2019" name="Int. J. Syst. Evol. Microbiol.">
        <title>The Global Catalogue of Microorganisms (GCM) 10K type strain sequencing project: providing services to taxonomists for standard genome sequencing and annotation.</title>
        <authorList>
            <consortium name="The Broad Institute Genomics Platform"/>
            <consortium name="The Broad Institute Genome Sequencing Center for Infectious Disease"/>
            <person name="Wu L."/>
            <person name="Ma J."/>
        </authorList>
    </citation>
    <scope>NUCLEOTIDE SEQUENCE [LARGE SCALE GENOMIC DNA]</scope>
    <source>
        <strain evidence="2">JCM 17939</strain>
    </source>
</reference>
<dbReference type="Pfam" id="PF13714">
    <property type="entry name" value="PEP_mutase"/>
    <property type="match status" value="1"/>
</dbReference>
<proteinExistence type="predicted"/>
<organism evidence="1 2">
    <name type="scientific">Actinoallomurus vinaceus</name>
    <dbReference type="NCBI Taxonomy" id="1080074"/>
    <lineage>
        <taxon>Bacteria</taxon>
        <taxon>Bacillati</taxon>
        <taxon>Actinomycetota</taxon>
        <taxon>Actinomycetes</taxon>
        <taxon>Streptosporangiales</taxon>
        <taxon>Thermomonosporaceae</taxon>
        <taxon>Actinoallomurus</taxon>
    </lineage>
</organism>
<gene>
    <name evidence="1" type="ORF">GCM10023196_002090</name>
</gene>
<dbReference type="SUPFAM" id="SSF51621">
    <property type="entry name" value="Phosphoenolpyruvate/pyruvate domain"/>
    <property type="match status" value="1"/>
</dbReference>
<name>A0ABP8U3Y4_9ACTN</name>